<dbReference type="PROSITE" id="PS50943">
    <property type="entry name" value="HTH_CROC1"/>
    <property type="match status" value="1"/>
</dbReference>
<dbReference type="SUPFAM" id="SSF47413">
    <property type="entry name" value="lambda repressor-like DNA-binding domains"/>
    <property type="match status" value="1"/>
</dbReference>
<dbReference type="InterPro" id="IPR013096">
    <property type="entry name" value="Cupin_2"/>
</dbReference>
<dbReference type="InterPro" id="IPR011051">
    <property type="entry name" value="RmlC_Cupin_sf"/>
</dbReference>
<sequence>MTDMANRLAGGIKALRRQRGWSLDRAAGETGVSKAMLGQIERAESSPTLNTLWKIARGYEIPFSEFLVPLTEEDAESDSALAPAGADLKVRPLVPYDGAMRAELLELTLDPGSVRESEAHEAGVVEHVILVRGRMSVLDEGAWRPLTAGGVHRFAADRPHGYRNDSGTESAVFHNLIFYPQGRK</sequence>
<evidence type="ECO:0000313" key="6">
    <source>
        <dbReference type="Proteomes" id="UP000626148"/>
    </source>
</evidence>
<gene>
    <name evidence="5" type="ORF">GCM10007392_47660</name>
</gene>
<dbReference type="EMBL" id="BMXR01000019">
    <property type="protein sequence ID" value="GGX74854.1"/>
    <property type="molecule type" value="Genomic_DNA"/>
</dbReference>
<keyword evidence="1" id="KW-0805">Transcription regulation</keyword>
<dbReference type="RefSeq" id="WP_189613579.1">
    <property type="nucleotide sequence ID" value="NZ_BMXR01000019.1"/>
</dbReference>
<dbReference type="InterPro" id="IPR050807">
    <property type="entry name" value="TransReg_Diox_bact_type"/>
</dbReference>
<name>A0A918KSZ6_9GAMM</name>
<reference evidence="5" key="2">
    <citation type="submission" date="2020-09" db="EMBL/GenBank/DDBJ databases">
        <authorList>
            <person name="Sun Q."/>
            <person name="Kim S."/>
        </authorList>
    </citation>
    <scope>NUCLEOTIDE SEQUENCE</scope>
    <source>
        <strain evidence="5">KCTC 22169</strain>
    </source>
</reference>
<dbReference type="CDD" id="cd00093">
    <property type="entry name" value="HTH_XRE"/>
    <property type="match status" value="1"/>
</dbReference>
<dbReference type="GO" id="GO:0005829">
    <property type="term" value="C:cytosol"/>
    <property type="evidence" value="ECO:0007669"/>
    <property type="project" value="TreeGrafter"/>
</dbReference>
<accession>A0A918KSZ6</accession>
<evidence type="ECO:0000256" key="3">
    <source>
        <dbReference type="ARBA" id="ARBA00023163"/>
    </source>
</evidence>
<dbReference type="Pfam" id="PF01381">
    <property type="entry name" value="HTH_3"/>
    <property type="match status" value="1"/>
</dbReference>
<dbReference type="SMART" id="SM00530">
    <property type="entry name" value="HTH_XRE"/>
    <property type="match status" value="1"/>
</dbReference>
<protein>
    <submittedName>
        <fullName evidence="5">DNA-binding protein</fullName>
    </submittedName>
</protein>
<dbReference type="Gene3D" id="1.10.260.40">
    <property type="entry name" value="lambda repressor-like DNA-binding domains"/>
    <property type="match status" value="1"/>
</dbReference>
<keyword evidence="2 5" id="KW-0238">DNA-binding</keyword>
<evidence type="ECO:0000256" key="1">
    <source>
        <dbReference type="ARBA" id="ARBA00023015"/>
    </source>
</evidence>
<dbReference type="GO" id="GO:0003700">
    <property type="term" value="F:DNA-binding transcription factor activity"/>
    <property type="evidence" value="ECO:0007669"/>
    <property type="project" value="TreeGrafter"/>
</dbReference>
<dbReference type="SUPFAM" id="SSF51182">
    <property type="entry name" value="RmlC-like cupins"/>
    <property type="match status" value="1"/>
</dbReference>
<keyword evidence="3" id="KW-0804">Transcription</keyword>
<dbReference type="InterPro" id="IPR014710">
    <property type="entry name" value="RmlC-like_jellyroll"/>
</dbReference>
<feature type="domain" description="HTH cro/C1-type" evidence="4">
    <location>
        <begin position="12"/>
        <end position="66"/>
    </location>
</feature>
<organism evidence="5 6">
    <name type="scientific">Saccharospirillum salsuginis</name>
    <dbReference type="NCBI Taxonomy" id="418750"/>
    <lineage>
        <taxon>Bacteria</taxon>
        <taxon>Pseudomonadati</taxon>
        <taxon>Pseudomonadota</taxon>
        <taxon>Gammaproteobacteria</taxon>
        <taxon>Oceanospirillales</taxon>
        <taxon>Saccharospirillaceae</taxon>
        <taxon>Saccharospirillum</taxon>
    </lineage>
</organism>
<keyword evidence="6" id="KW-1185">Reference proteome</keyword>
<dbReference type="CDD" id="cd02209">
    <property type="entry name" value="cupin_XRE_C"/>
    <property type="match status" value="1"/>
</dbReference>
<dbReference type="PANTHER" id="PTHR46797">
    <property type="entry name" value="HTH-TYPE TRANSCRIPTIONAL REGULATOR"/>
    <property type="match status" value="1"/>
</dbReference>
<dbReference type="PANTHER" id="PTHR46797:SF23">
    <property type="entry name" value="HTH-TYPE TRANSCRIPTIONAL REGULATOR SUTR"/>
    <property type="match status" value="1"/>
</dbReference>
<evidence type="ECO:0000313" key="5">
    <source>
        <dbReference type="EMBL" id="GGX74854.1"/>
    </source>
</evidence>
<dbReference type="GO" id="GO:0003677">
    <property type="term" value="F:DNA binding"/>
    <property type="evidence" value="ECO:0007669"/>
    <property type="project" value="UniProtKB-KW"/>
</dbReference>
<dbReference type="AlphaFoldDB" id="A0A918KSZ6"/>
<dbReference type="Proteomes" id="UP000626148">
    <property type="component" value="Unassembled WGS sequence"/>
</dbReference>
<reference evidence="5" key="1">
    <citation type="journal article" date="2014" name="Int. J. Syst. Evol. Microbiol.">
        <title>Complete genome sequence of Corynebacterium casei LMG S-19264T (=DSM 44701T), isolated from a smear-ripened cheese.</title>
        <authorList>
            <consortium name="US DOE Joint Genome Institute (JGI-PGF)"/>
            <person name="Walter F."/>
            <person name="Albersmeier A."/>
            <person name="Kalinowski J."/>
            <person name="Ruckert C."/>
        </authorList>
    </citation>
    <scope>NUCLEOTIDE SEQUENCE</scope>
    <source>
        <strain evidence="5">KCTC 22169</strain>
    </source>
</reference>
<dbReference type="Gene3D" id="2.60.120.10">
    <property type="entry name" value="Jelly Rolls"/>
    <property type="match status" value="1"/>
</dbReference>
<evidence type="ECO:0000259" key="4">
    <source>
        <dbReference type="PROSITE" id="PS50943"/>
    </source>
</evidence>
<dbReference type="InterPro" id="IPR001387">
    <property type="entry name" value="Cro/C1-type_HTH"/>
</dbReference>
<dbReference type="InterPro" id="IPR010982">
    <property type="entry name" value="Lambda_DNA-bd_dom_sf"/>
</dbReference>
<comment type="caution">
    <text evidence="5">The sequence shown here is derived from an EMBL/GenBank/DDBJ whole genome shotgun (WGS) entry which is preliminary data.</text>
</comment>
<dbReference type="Pfam" id="PF07883">
    <property type="entry name" value="Cupin_2"/>
    <property type="match status" value="1"/>
</dbReference>
<proteinExistence type="predicted"/>
<evidence type="ECO:0000256" key="2">
    <source>
        <dbReference type="ARBA" id="ARBA00023125"/>
    </source>
</evidence>